<reference evidence="1 2" key="1">
    <citation type="submission" date="2016-06" db="EMBL/GenBank/DDBJ databases">
        <title>Genome sequence of halotolerant plant growth promoting strain of Halomonas elongata HEK1 isolated from salterns of Rann of Kutch, Gujarat, India.</title>
        <authorList>
            <person name="Gaba S."/>
            <person name="Singh R.N."/>
            <person name="Abrol S."/>
            <person name="Kaushik R."/>
            <person name="Saxena A.K."/>
        </authorList>
    </citation>
    <scope>NUCLEOTIDE SEQUENCE [LARGE SCALE GENOMIC DNA]</scope>
    <source>
        <strain evidence="1 2">HEK1</strain>
    </source>
</reference>
<dbReference type="EMBL" id="MAJD01000001">
    <property type="protein sequence ID" value="OBX36867.1"/>
    <property type="molecule type" value="Genomic_DNA"/>
</dbReference>
<evidence type="ECO:0000313" key="2">
    <source>
        <dbReference type="Proteomes" id="UP000092504"/>
    </source>
</evidence>
<dbReference type="EC" id="1.6.5.-" evidence="1"/>
<keyword evidence="1" id="KW-0560">Oxidoreductase</keyword>
<organism evidence="1 2">
    <name type="scientific">Halomonas elongata</name>
    <dbReference type="NCBI Taxonomy" id="2746"/>
    <lineage>
        <taxon>Bacteria</taxon>
        <taxon>Pseudomonadati</taxon>
        <taxon>Pseudomonadota</taxon>
        <taxon>Gammaproteobacteria</taxon>
        <taxon>Oceanospirillales</taxon>
        <taxon>Halomonadaceae</taxon>
        <taxon>Halomonas</taxon>
    </lineage>
</organism>
<sequence>MGIRQTLDNLEPHFHKGGKYEQFYPLYEAVDTIFYTPRAWPRQPPMCATASISSAS</sequence>
<protein>
    <submittedName>
        <fullName evidence="1">Na(+)-translocating NADH-quinone reductase subunit B</fullName>
        <ecNumber evidence="1">1.6.5.-</ecNumber>
    </submittedName>
</protein>
<proteinExistence type="predicted"/>
<dbReference type="PATRIC" id="fig|2746.7.peg.1250"/>
<name>A0A1B8P3Q3_HALEL</name>
<evidence type="ECO:0000313" key="1">
    <source>
        <dbReference type="EMBL" id="OBX36867.1"/>
    </source>
</evidence>
<comment type="caution">
    <text evidence="1">The sequence shown here is derived from an EMBL/GenBank/DDBJ whole genome shotgun (WGS) entry which is preliminary data.</text>
</comment>
<accession>A0A1B8P3Q3</accession>
<dbReference type="AlphaFoldDB" id="A0A1B8P3Q3"/>
<gene>
    <name evidence="1" type="primary">nqrB_2</name>
    <name evidence="1" type="ORF">A8U91_01214</name>
</gene>
<dbReference type="Proteomes" id="UP000092504">
    <property type="component" value="Unassembled WGS sequence"/>
</dbReference>
<dbReference type="GO" id="GO:0016491">
    <property type="term" value="F:oxidoreductase activity"/>
    <property type="evidence" value="ECO:0007669"/>
    <property type="project" value="UniProtKB-KW"/>
</dbReference>